<name>A0A0J9V7D4_FUSO4</name>
<proteinExistence type="predicted"/>
<sequence length="121" mass="13448">MGMTAQDQKDSQDRIGSSKGTAFNIVPPSLRPHIHDFGTRWRVHYRQCPPGVPRCCNIEATVPETTCRHFRLVARASSVVYLPGPLLQASSRPSSSRLPFDSPCLQTTSYQNSDLCSVPYI</sequence>
<dbReference type="VEuPathDB" id="FungiDB:FOXG_19840"/>
<evidence type="ECO:0000313" key="3">
    <source>
        <dbReference type="Proteomes" id="UP000009097"/>
    </source>
</evidence>
<dbReference type="EMBL" id="DS231705">
    <property type="protein sequence ID" value="KNB07449.1"/>
    <property type="molecule type" value="Genomic_DNA"/>
</dbReference>
<gene>
    <name evidence="2" type="ORF">FOXG_19840</name>
</gene>
<dbReference type="Proteomes" id="UP000009097">
    <property type="component" value="Unassembled WGS sequence"/>
</dbReference>
<organism evidence="2 3">
    <name type="scientific">Fusarium oxysporum f. sp. lycopersici (strain 4287 / CBS 123668 / FGSC 9935 / NRRL 34936)</name>
    <name type="common">Fusarium vascular wilt of tomato</name>
    <dbReference type="NCBI Taxonomy" id="426428"/>
    <lineage>
        <taxon>Eukaryota</taxon>
        <taxon>Fungi</taxon>
        <taxon>Dikarya</taxon>
        <taxon>Ascomycota</taxon>
        <taxon>Pezizomycotina</taxon>
        <taxon>Sordariomycetes</taxon>
        <taxon>Hypocreomycetidae</taxon>
        <taxon>Hypocreales</taxon>
        <taxon>Nectriaceae</taxon>
        <taxon>Fusarium</taxon>
        <taxon>Fusarium oxysporum species complex</taxon>
    </lineage>
</organism>
<dbReference type="GeneID" id="28960546"/>
<reference evidence="2" key="2">
    <citation type="journal article" date="2010" name="Nature">
        <title>Comparative genomics reveals mobile pathogenicity chromosomes in Fusarium.</title>
        <authorList>
            <person name="Ma L.J."/>
            <person name="van der Does H.C."/>
            <person name="Borkovich K.A."/>
            <person name="Coleman J.J."/>
            <person name="Daboussi M.J."/>
            <person name="Di Pietro A."/>
            <person name="Dufresne M."/>
            <person name="Freitag M."/>
            <person name="Grabherr M."/>
            <person name="Henrissat B."/>
            <person name="Houterman P.M."/>
            <person name="Kang S."/>
            <person name="Shim W.B."/>
            <person name="Woloshuk C."/>
            <person name="Xie X."/>
            <person name="Xu J.R."/>
            <person name="Antoniw J."/>
            <person name="Baker S.E."/>
            <person name="Bluhm B.H."/>
            <person name="Breakspear A."/>
            <person name="Brown D.W."/>
            <person name="Butchko R.A."/>
            <person name="Chapman S."/>
            <person name="Coulson R."/>
            <person name="Coutinho P.M."/>
            <person name="Danchin E.G."/>
            <person name="Diener A."/>
            <person name="Gale L.R."/>
            <person name="Gardiner D.M."/>
            <person name="Goff S."/>
            <person name="Hammond-Kosack K.E."/>
            <person name="Hilburn K."/>
            <person name="Hua-Van A."/>
            <person name="Jonkers W."/>
            <person name="Kazan K."/>
            <person name="Kodira C.D."/>
            <person name="Koehrsen M."/>
            <person name="Kumar L."/>
            <person name="Lee Y.H."/>
            <person name="Li L."/>
            <person name="Manners J.M."/>
            <person name="Miranda-Saavedra D."/>
            <person name="Mukherjee M."/>
            <person name="Park G."/>
            <person name="Park J."/>
            <person name="Park S.Y."/>
            <person name="Proctor R.H."/>
            <person name="Regev A."/>
            <person name="Ruiz-Roldan M.C."/>
            <person name="Sain D."/>
            <person name="Sakthikumar S."/>
            <person name="Sykes S."/>
            <person name="Schwartz D.C."/>
            <person name="Turgeon B.G."/>
            <person name="Wapinski I."/>
            <person name="Yoder O."/>
            <person name="Young S."/>
            <person name="Zeng Q."/>
            <person name="Zhou S."/>
            <person name="Galagan J."/>
            <person name="Cuomo C.A."/>
            <person name="Kistler H.C."/>
            <person name="Rep M."/>
        </authorList>
    </citation>
    <scope>NUCLEOTIDE SEQUENCE [LARGE SCALE GENOMIC DNA]</scope>
    <source>
        <strain evidence="2">4287</strain>
    </source>
</reference>
<dbReference type="RefSeq" id="XP_018245494.1">
    <property type="nucleotide sequence ID" value="XM_018400118.1"/>
</dbReference>
<dbReference type="AlphaFoldDB" id="A0A0J9V7D4"/>
<reference evidence="2" key="1">
    <citation type="submission" date="2007-04" db="EMBL/GenBank/DDBJ databases">
        <authorList>
            <consortium name="The Broad Institute Genome Sequencing Platform"/>
            <person name="Birren B."/>
            <person name="Lander E."/>
            <person name="Galagan J."/>
            <person name="Nusbaum C."/>
            <person name="Devon K."/>
            <person name="Ma L.-J."/>
            <person name="Jaffe D."/>
            <person name="Butler J."/>
            <person name="Alvarez P."/>
            <person name="Gnerre S."/>
            <person name="Grabherr M."/>
            <person name="Kleber M."/>
            <person name="Mauceli E."/>
            <person name="Brockman W."/>
            <person name="MacCallum I.A."/>
            <person name="Young S."/>
            <person name="LaButti K."/>
            <person name="DeCaprio D."/>
            <person name="Crawford M."/>
            <person name="Koehrsen M."/>
            <person name="Engels R."/>
            <person name="Montgomery P."/>
            <person name="Pearson M."/>
            <person name="Howarth C."/>
            <person name="Larson L."/>
            <person name="White J."/>
            <person name="O'Leary S."/>
            <person name="Kodira C."/>
            <person name="Zeng Q."/>
            <person name="Yandava C."/>
            <person name="Alvarado L."/>
            <person name="Kistler C."/>
            <person name="Shim W.-B."/>
            <person name="Kang S."/>
            <person name="Woloshuk C."/>
        </authorList>
    </citation>
    <scope>NUCLEOTIDE SEQUENCE</scope>
    <source>
        <strain evidence="2">4287</strain>
    </source>
</reference>
<accession>A0A0J9V7D4</accession>
<evidence type="ECO:0000256" key="1">
    <source>
        <dbReference type="SAM" id="MobiDB-lite"/>
    </source>
</evidence>
<dbReference type="KEGG" id="fox:FOXG_19840"/>
<evidence type="ECO:0000313" key="2">
    <source>
        <dbReference type="EMBL" id="KNB07449.1"/>
    </source>
</evidence>
<protein>
    <submittedName>
        <fullName evidence="2">Uncharacterized protein</fullName>
    </submittedName>
</protein>
<feature type="region of interest" description="Disordered" evidence="1">
    <location>
        <begin position="1"/>
        <end position="27"/>
    </location>
</feature>